<dbReference type="InterPro" id="IPR009057">
    <property type="entry name" value="Homeodomain-like_sf"/>
</dbReference>
<organism evidence="4 5">
    <name type="scientific">Persicimonas caeni</name>
    <dbReference type="NCBI Taxonomy" id="2292766"/>
    <lineage>
        <taxon>Bacteria</taxon>
        <taxon>Deltaproteobacteria</taxon>
        <taxon>Bradymonadales</taxon>
        <taxon>Bradymonadaceae</taxon>
        <taxon>Persicimonas</taxon>
    </lineage>
</organism>
<dbReference type="GO" id="GO:0000976">
    <property type="term" value="F:transcription cis-regulatory region binding"/>
    <property type="evidence" value="ECO:0007669"/>
    <property type="project" value="TreeGrafter"/>
</dbReference>
<sequence length="221" mass="25338">MAKSKRKRATRANGRATRERIIEEATRLFADTGYEATSLRQIAQAADIDSATLKYHFGDKPNLFAEVYRLGHQEFLDALDPLLTRLHSVERRQELRDVLDDFVVDMHDFIEENLPFVRLTLYRMLEDSEDVIALEEELQTVAIATLEQTFNGLIDRGIIRSDVDARAFVVFIVSSFSTWHVTGRVKSRWLGDPPLDSLDGRARSEAFFIDLVETYLLGDKN</sequence>
<name>A0A4Y6PZ64_PERCE</name>
<dbReference type="Gene3D" id="1.10.357.10">
    <property type="entry name" value="Tetracycline Repressor, domain 2"/>
    <property type="match status" value="1"/>
</dbReference>
<evidence type="ECO:0000313" key="4">
    <source>
        <dbReference type="EMBL" id="QDG53297.1"/>
    </source>
</evidence>
<dbReference type="EMBL" id="CP041186">
    <property type="protein sequence ID" value="QDG53297.1"/>
    <property type="molecule type" value="Genomic_DNA"/>
</dbReference>
<evidence type="ECO:0000256" key="1">
    <source>
        <dbReference type="ARBA" id="ARBA00023125"/>
    </source>
</evidence>
<dbReference type="PRINTS" id="PR00455">
    <property type="entry name" value="HTHTETR"/>
</dbReference>
<dbReference type="PANTHER" id="PTHR30055:SF226">
    <property type="entry name" value="HTH-TYPE TRANSCRIPTIONAL REGULATOR PKSA"/>
    <property type="match status" value="1"/>
</dbReference>
<proteinExistence type="predicted"/>
<dbReference type="InterPro" id="IPR050109">
    <property type="entry name" value="HTH-type_TetR-like_transc_reg"/>
</dbReference>
<accession>A0A4Y6PZ64</accession>
<accession>A0A5B8YFU4</accession>
<dbReference type="SUPFAM" id="SSF46689">
    <property type="entry name" value="Homeodomain-like"/>
    <property type="match status" value="1"/>
</dbReference>
<dbReference type="OrthoDB" id="9790413at2"/>
<feature type="DNA-binding region" description="H-T-H motif" evidence="2">
    <location>
        <begin position="38"/>
        <end position="57"/>
    </location>
</feature>
<dbReference type="PROSITE" id="PS50977">
    <property type="entry name" value="HTH_TETR_2"/>
    <property type="match status" value="1"/>
</dbReference>
<dbReference type="InterPro" id="IPR001647">
    <property type="entry name" value="HTH_TetR"/>
</dbReference>
<dbReference type="Proteomes" id="UP000315995">
    <property type="component" value="Chromosome"/>
</dbReference>
<reference evidence="4 5" key="1">
    <citation type="submission" date="2019-06" db="EMBL/GenBank/DDBJ databases">
        <title>Persicimonas caeni gen. nov., sp. nov., a predatory bacterium isolated from solar saltern.</title>
        <authorList>
            <person name="Wang S."/>
        </authorList>
    </citation>
    <scope>NUCLEOTIDE SEQUENCE [LARGE SCALE GENOMIC DNA]</scope>
    <source>
        <strain evidence="4 5">YN101</strain>
    </source>
</reference>
<gene>
    <name evidence="4" type="ORF">FIV42_21885</name>
</gene>
<feature type="domain" description="HTH tetR-type" evidence="3">
    <location>
        <begin position="15"/>
        <end position="75"/>
    </location>
</feature>
<dbReference type="InterPro" id="IPR036271">
    <property type="entry name" value="Tet_transcr_reg_TetR-rel_C_sf"/>
</dbReference>
<dbReference type="Pfam" id="PF00440">
    <property type="entry name" value="TetR_N"/>
    <property type="match status" value="1"/>
</dbReference>
<evidence type="ECO:0000259" key="3">
    <source>
        <dbReference type="PROSITE" id="PS50977"/>
    </source>
</evidence>
<dbReference type="GO" id="GO:0003700">
    <property type="term" value="F:DNA-binding transcription factor activity"/>
    <property type="evidence" value="ECO:0007669"/>
    <property type="project" value="TreeGrafter"/>
</dbReference>
<dbReference type="RefSeq" id="WP_141199758.1">
    <property type="nucleotide sequence ID" value="NZ_CP041186.1"/>
</dbReference>
<keyword evidence="1 2" id="KW-0238">DNA-binding</keyword>
<dbReference type="AlphaFoldDB" id="A0A4Y6PZ64"/>
<evidence type="ECO:0000313" key="5">
    <source>
        <dbReference type="Proteomes" id="UP000315995"/>
    </source>
</evidence>
<protein>
    <submittedName>
        <fullName evidence="4">TetR/AcrR family transcriptional regulator</fullName>
    </submittedName>
</protein>
<keyword evidence="5" id="KW-1185">Reference proteome</keyword>
<dbReference type="SUPFAM" id="SSF48498">
    <property type="entry name" value="Tetracyclin repressor-like, C-terminal domain"/>
    <property type="match status" value="1"/>
</dbReference>
<evidence type="ECO:0000256" key="2">
    <source>
        <dbReference type="PROSITE-ProRule" id="PRU00335"/>
    </source>
</evidence>
<dbReference type="PANTHER" id="PTHR30055">
    <property type="entry name" value="HTH-TYPE TRANSCRIPTIONAL REGULATOR RUTR"/>
    <property type="match status" value="1"/>
</dbReference>